<evidence type="ECO:0000256" key="1">
    <source>
        <dbReference type="SAM" id="MobiDB-lite"/>
    </source>
</evidence>
<dbReference type="GeneID" id="63683612"/>
<dbReference type="PANTHER" id="PTHR37331">
    <property type="entry name" value="YALI0F11671P"/>
    <property type="match status" value="1"/>
</dbReference>
<evidence type="ECO:0000313" key="3">
    <source>
        <dbReference type="Proteomes" id="UP000030653"/>
    </source>
</evidence>
<accession>M5FUB0</accession>
<evidence type="ECO:0000313" key="2">
    <source>
        <dbReference type="EMBL" id="EJU01301.1"/>
    </source>
</evidence>
<dbReference type="RefSeq" id="XP_040628198.1">
    <property type="nucleotide sequence ID" value="XM_040768550.1"/>
</dbReference>
<name>M5FUB0_DACPD</name>
<reference evidence="2 3" key="1">
    <citation type="journal article" date="2012" name="Science">
        <title>The Paleozoic origin of enzymatic lignin decomposition reconstructed from 31 fungal genomes.</title>
        <authorList>
            <person name="Floudas D."/>
            <person name="Binder M."/>
            <person name="Riley R."/>
            <person name="Barry K."/>
            <person name="Blanchette R.A."/>
            <person name="Henrissat B."/>
            <person name="Martinez A.T."/>
            <person name="Otillar R."/>
            <person name="Spatafora J.W."/>
            <person name="Yadav J.S."/>
            <person name="Aerts A."/>
            <person name="Benoit I."/>
            <person name="Boyd A."/>
            <person name="Carlson A."/>
            <person name="Copeland A."/>
            <person name="Coutinho P.M."/>
            <person name="de Vries R.P."/>
            <person name="Ferreira P."/>
            <person name="Findley K."/>
            <person name="Foster B."/>
            <person name="Gaskell J."/>
            <person name="Glotzer D."/>
            <person name="Gorecki P."/>
            <person name="Heitman J."/>
            <person name="Hesse C."/>
            <person name="Hori C."/>
            <person name="Igarashi K."/>
            <person name="Jurgens J.A."/>
            <person name="Kallen N."/>
            <person name="Kersten P."/>
            <person name="Kohler A."/>
            <person name="Kuees U."/>
            <person name="Kumar T.K.A."/>
            <person name="Kuo A."/>
            <person name="LaButti K."/>
            <person name="Larrondo L.F."/>
            <person name="Lindquist E."/>
            <person name="Ling A."/>
            <person name="Lombard V."/>
            <person name="Lucas S."/>
            <person name="Lundell T."/>
            <person name="Martin R."/>
            <person name="McLaughlin D.J."/>
            <person name="Morgenstern I."/>
            <person name="Morin E."/>
            <person name="Murat C."/>
            <person name="Nagy L.G."/>
            <person name="Nolan M."/>
            <person name="Ohm R.A."/>
            <person name="Patyshakuliyeva A."/>
            <person name="Rokas A."/>
            <person name="Ruiz-Duenas F.J."/>
            <person name="Sabat G."/>
            <person name="Salamov A."/>
            <person name="Samejima M."/>
            <person name="Schmutz J."/>
            <person name="Slot J.C."/>
            <person name="St John F."/>
            <person name="Stenlid J."/>
            <person name="Sun H."/>
            <person name="Sun S."/>
            <person name="Syed K."/>
            <person name="Tsang A."/>
            <person name="Wiebenga A."/>
            <person name="Young D."/>
            <person name="Pisabarro A."/>
            <person name="Eastwood D.C."/>
            <person name="Martin F."/>
            <person name="Cullen D."/>
            <person name="Grigoriev I.V."/>
            <person name="Hibbett D.S."/>
        </authorList>
    </citation>
    <scope>NUCLEOTIDE SEQUENCE [LARGE SCALE GENOMIC DNA]</scope>
    <source>
        <strain evidence="2 3">DJM-731 SS1</strain>
    </source>
</reference>
<sequence>MFLLPQLRSLLRPTLFKRHFHPSAAALTTLRDPARPSLYYHLLPSPTTQHFALSFLPSPPASARSKTIIGYLPALQSTRTTSDPVDAYDSGSQAEGEGELGLNDFRENAPFLQLLHEVLKRSVAEDAAWAGEALARREGFMPISGASVSASPSIVPESYEPMPTYRVCTTDGVVTLSEGLESRLVEELERVDLEEHEMLKADEEG</sequence>
<proteinExistence type="predicted"/>
<dbReference type="AlphaFoldDB" id="M5FUB0"/>
<protein>
    <submittedName>
        <fullName evidence="2">Uncharacterized protein</fullName>
    </submittedName>
</protein>
<dbReference type="OrthoDB" id="5397701at2759"/>
<organism evidence="2 3">
    <name type="scientific">Dacryopinax primogenitus (strain DJM 731)</name>
    <name type="common">Brown rot fungus</name>
    <dbReference type="NCBI Taxonomy" id="1858805"/>
    <lineage>
        <taxon>Eukaryota</taxon>
        <taxon>Fungi</taxon>
        <taxon>Dikarya</taxon>
        <taxon>Basidiomycota</taxon>
        <taxon>Agaricomycotina</taxon>
        <taxon>Dacrymycetes</taxon>
        <taxon>Dacrymycetales</taxon>
        <taxon>Dacrymycetaceae</taxon>
        <taxon>Dacryopinax</taxon>
    </lineage>
</organism>
<dbReference type="PANTHER" id="PTHR37331:SF1">
    <property type="entry name" value="YALI0F11671P"/>
    <property type="match status" value="1"/>
</dbReference>
<dbReference type="OMA" id="MPGRIAT"/>
<dbReference type="EMBL" id="JH795864">
    <property type="protein sequence ID" value="EJU01301.1"/>
    <property type="molecule type" value="Genomic_DNA"/>
</dbReference>
<gene>
    <name evidence="2" type="ORF">DACRYDRAFT_107858</name>
</gene>
<feature type="region of interest" description="Disordered" evidence="1">
    <location>
        <begin position="80"/>
        <end position="99"/>
    </location>
</feature>
<keyword evidence="3" id="KW-1185">Reference proteome</keyword>
<dbReference type="HOGENOM" id="CLU_080764_0_0_1"/>
<dbReference type="STRING" id="1858805.M5FUB0"/>
<dbReference type="Proteomes" id="UP000030653">
    <property type="component" value="Unassembled WGS sequence"/>
</dbReference>